<feature type="transmembrane region" description="Helical" evidence="1">
    <location>
        <begin position="57"/>
        <end position="79"/>
    </location>
</feature>
<proteinExistence type="predicted"/>
<evidence type="ECO:0000313" key="3">
    <source>
        <dbReference type="Proteomes" id="UP000030153"/>
    </source>
</evidence>
<dbReference type="OrthoDB" id="2706947at2"/>
<keyword evidence="1" id="KW-0812">Transmembrane</keyword>
<dbReference type="RefSeq" id="WP_036786483.1">
    <property type="nucleotide sequence ID" value="NZ_AVBG01000015.1"/>
</dbReference>
<dbReference type="Proteomes" id="UP000030153">
    <property type="component" value="Unassembled WGS sequence"/>
</dbReference>
<sequence>MYTLYIAIVIGICVLAFIGTLLVGKNVNNSIEQREVEGESPAAELQRSHKYEKNSSIRILTIIYLITFILTAIVSAIFIF</sequence>
<accession>A0A0A2V8X4</accession>
<gene>
    <name evidence="2" type="ORF">N780_06350</name>
</gene>
<keyword evidence="3" id="KW-1185">Reference proteome</keyword>
<protein>
    <submittedName>
        <fullName evidence="2">Uncharacterized protein</fullName>
    </submittedName>
</protein>
<evidence type="ECO:0000313" key="2">
    <source>
        <dbReference type="EMBL" id="KGP90165.1"/>
    </source>
</evidence>
<evidence type="ECO:0000256" key="1">
    <source>
        <dbReference type="SAM" id="Phobius"/>
    </source>
</evidence>
<reference evidence="2 3" key="1">
    <citation type="submission" date="2013-08" db="EMBL/GenBank/DDBJ databases">
        <title>Genome of Pontibacillus chungwhensis.</title>
        <authorList>
            <person name="Wang Q."/>
            <person name="Wang G."/>
        </authorList>
    </citation>
    <scope>NUCLEOTIDE SEQUENCE [LARGE SCALE GENOMIC DNA]</scope>
    <source>
        <strain evidence="2 3">BH030062</strain>
    </source>
</reference>
<dbReference type="AlphaFoldDB" id="A0A0A2V8X4"/>
<comment type="caution">
    <text evidence="2">The sequence shown here is derived from an EMBL/GenBank/DDBJ whole genome shotgun (WGS) entry which is preliminary data.</text>
</comment>
<keyword evidence="1" id="KW-0472">Membrane</keyword>
<name>A0A0A2V8X4_9BACI</name>
<dbReference type="eggNOG" id="ENOG5030CDQ">
    <property type="taxonomic scope" value="Bacteria"/>
</dbReference>
<dbReference type="STRING" id="1385513.N780_06350"/>
<feature type="transmembrane region" description="Helical" evidence="1">
    <location>
        <begin position="6"/>
        <end position="24"/>
    </location>
</feature>
<keyword evidence="1" id="KW-1133">Transmembrane helix</keyword>
<organism evidence="2 3">
    <name type="scientific">Pontibacillus chungwhensis BH030062</name>
    <dbReference type="NCBI Taxonomy" id="1385513"/>
    <lineage>
        <taxon>Bacteria</taxon>
        <taxon>Bacillati</taxon>
        <taxon>Bacillota</taxon>
        <taxon>Bacilli</taxon>
        <taxon>Bacillales</taxon>
        <taxon>Bacillaceae</taxon>
        <taxon>Pontibacillus</taxon>
    </lineage>
</organism>
<dbReference type="EMBL" id="AVBG01000015">
    <property type="protein sequence ID" value="KGP90165.1"/>
    <property type="molecule type" value="Genomic_DNA"/>
</dbReference>